<comment type="similarity">
    <text evidence="4">Belongs to the putative lipase ROG1 family.</text>
</comment>
<reference evidence="10 11" key="1">
    <citation type="journal article" date="2014" name="BMC Genomics">
        <title>Genome sequencing of four Aureobasidium pullulans varieties: biotechnological potential, stress tolerance, and description of new species.</title>
        <authorList>
            <person name="Gostin Ar C."/>
            <person name="Ohm R.A."/>
            <person name="Kogej T."/>
            <person name="Sonjak S."/>
            <person name="Turk M."/>
            <person name="Zajc J."/>
            <person name="Zalar P."/>
            <person name="Grube M."/>
            <person name="Sun H."/>
            <person name="Han J."/>
            <person name="Sharma A."/>
            <person name="Chiniquy J."/>
            <person name="Ngan C.Y."/>
            <person name="Lipzen A."/>
            <person name="Barry K."/>
            <person name="Grigoriev I.V."/>
            <person name="Gunde-Cimerman N."/>
        </authorList>
    </citation>
    <scope>NUCLEOTIDE SEQUENCE [LARGE SCALE GENOMIC DNA]</scope>
    <source>
        <strain evidence="10 11">EXF-150</strain>
    </source>
</reference>
<evidence type="ECO:0000313" key="11">
    <source>
        <dbReference type="Proteomes" id="UP000030706"/>
    </source>
</evidence>
<dbReference type="PANTHER" id="PTHR48182">
    <property type="entry name" value="PROTEIN SERAC1"/>
    <property type="match status" value="1"/>
</dbReference>
<dbReference type="InterPro" id="IPR007751">
    <property type="entry name" value="DUF676_lipase-like"/>
</dbReference>
<feature type="compositionally biased region" description="Low complexity" evidence="8">
    <location>
        <begin position="320"/>
        <end position="334"/>
    </location>
</feature>
<dbReference type="GO" id="GO:0005739">
    <property type="term" value="C:mitochondrion"/>
    <property type="evidence" value="ECO:0007669"/>
    <property type="project" value="UniProtKB-SubCell"/>
</dbReference>
<evidence type="ECO:0000256" key="1">
    <source>
        <dbReference type="ARBA" id="ARBA00004173"/>
    </source>
</evidence>
<dbReference type="Proteomes" id="UP000030706">
    <property type="component" value="Unassembled WGS sequence"/>
</dbReference>
<dbReference type="RefSeq" id="XP_029755542.1">
    <property type="nucleotide sequence ID" value="XM_029910028.1"/>
</dbReference>
<protein>
    <recommendedName>
        <fullName evidence="9">DUF676 domain-containing protein</fullName>
    </recommendedName>
</protein>
<keyword evidence="7" id="KW-0472">Membrane</keyword>
<evidence type="ECO:0000256" key="5">
    <source>
        <dbReference type="ARBA" id="ARBA00022824"/>
    </source>
</evidence>
<comment type="subcellular location">
    <subcellularLocation>
        <location evidence="2">Endoplasmic reticulum</location>
    </subcellularLocation>
    <subcellularLocation>
        <location evidence="3">Membrane</location>
    </subcellularLocation>
    <subcellularLocation>
        <location evidence="1">Mitochondrion</location>
    </subcellularLocation>
</comment>
<evidence type="ECO:0000256" key="3">
    <source>
        <dbReference type="ARBA" id="ARBA00004370"/>
    </source>
</evidence>
<evidence type="ECO:0000256" key="2">
    <source>
        <dbReference type="ARBA" id="ARBA00004240"/>
    </source>
</evidence>
<evidence type="ECO:0000313" key="10">
    <source>
        <dbReference type="EMBL" id="KEQ79355.1"/>
    </source>
</evidence>
<dbReference type="PANTHER" id="PTHR48182:SF2">
    <property type="entry name" value="PROTEIN SERAC1"/>
    <property type="match status" value="1"/>
</dbReference>
<dbReference type="Gene3D" id="3.40.50.1820">
    <property type="entry name" value="alpha/beta hydrolase"/>
    <property type="match status" value="1"/>
</dbReference>
<gene>
    <name evidence="10" type="ORF">M438DRAFT_409650</name>
</gene>
<keyword evidence="6" id="KW-0496">Mitochondrion</keyword>
<feature type="domain" description="DUF676" evidence="9">
    <location>
        <begin position="65"/>
        <end position="203"/>
    </location>
</feature>
<dbReference type="Pfam" id="PF05057">
    <property type="entry name" value="DUF676"/>
    <property type="match status" value="1"/>
</dbReference>
<feature type="compositionally biased region" description="Polar residues" evidence="8">
    <location>
        <begin position="310"/>
        <end position="319"/>
    </location>
</feature>
<keyword evidence="5" id="KW-0256">Endoplasmic reticulum</keyword>
<proteinExistence type="inferred from homology"/>
<dbReference type="OrthoDB" id="427518at2759"/>
<dbReference type="InterPro" id="IPR029058">
    <property type="entry name" value="AB_hydrolase_fold"/>
</dbReference>
<organism evidence="10 11">
    <name type="scientific">Aureobasidium pullulans EXF-150</name>
    <dbReference type="NCBI Taxonomy" id="1043002"/>
    <lineage>
        <taxon>Eukaryota</taxon>
        <taxon>Fungi</taxon>
        <taxon>Dikarya</taxon>
        <taxon>Ascomycota</taxon>
        <taxon>Pezizomycotina</taxon>
        <taxon>Dothideomycetes</taxon>
        <taxon>Dothideomycetidae</taxon>
        <taxon>Dothideales</taxon>
        <taxon>Saccotheciaceae</taxon>
        <taxon>Aureobasidium</taxon>
    </lineage>
</organism>
<evidence type="ECO:0000256" key="6">
    <source>
        <dbReference type="ARBA" id="ARBA00023128"/>
    </source>
</evidence>
<sequence length="362" mass="39363">MISGLKSRSSATRRQAGQYNDAYAGSSSTSQLQQIDAQVVSGSSAKASLGIKVLSDHPDAEVDICLVHGLTGNSHSTWTHDNGHFWPQDSLPERFPKARIVTYGYDADVVSIWRSTSTSRLREHGETFILALANERSKSLHRPIFFLVHSLGGLVVEQALLICVESNESRYKSISSSAAGIMYFSTPHEGSYLAKWGSIIVGLLRSLGRNVNQDIVSTLEKKSEVLQNVETGFQSHLQHTWKQVKICCFYEQLPIRGFTHVVTKDSAVLRAYTSAGLHGDHITMTKFENSLDPDFALAAGQLSEWITSLDPQTRPESVQSPSSDAANDSSARGGTTTYGTATGINFGTNAAFNGGNISYNAK</sequence>
<dbReference type="EMBL" id="KL585007">
    <property type="protein sequence ID" value="KEQ79355.1"/>
    <property type="molecule type" value="Genomic_DNA"/>
</dbReference>
<dbReference type="GO" id="GO:0016020">
    <property type="term" value="C:membrane"/>
    <property type="evidence" value="ECO:0007669"/>
    <property type="project" value="UniProtKB-SubCell"/>
</dbReference>
<evidence type="ECO:0000256" key="4">
    <source>
        <dbReference type="ARBA" id="ARBA00007920"/>
    </source>
</evidence>
<dbReference type="InterPro" id="IPR052374">
    <property type="entry name" value="SERAC1"/>
</dbReference>
<dbReference type="GeneID" id="40752334"/>
<dbReference type="SUPFAM" id="SSF53474">
    <property type="entry name" value="alpha/beta-Hydrolases"/>
    <property type="match status" value="1"/>
</dbReference>
<evidence type="ECO:0000256" key="8">
    <source>
        <dbReference type="SAM" id="MobiDB-lite"/>
    </source>
</evidence>
<feature type="region of interest" description="Disordered" evidence="8">
    <location>
        <begin position="310"/>
        <end position="334"/>
    </location>
</feature>
<keyword evidence="11" id="KW-1185">Reference proteome</keyword>
<dbReference type="AlphaFoldDB" id="A0A074X1L1"/>
<evidence type="ECO:0000256" key="7">
    <source>
        <dbReference type="ARBA" id="ARBA00023136"/>
    </source>
</evidence>
<dbReference type="GO" id="GO:0005783">
    <property type="term" value="C:endoplasmic reticulum"/>
    <property type="evidence" value="ECO:0007669"/>
    <property type="project" value="UniProtKB-SubCell"/>
</dbReference>
<dbReference type="HOGENOM" id="CLU_000288_182_0_1"/>
<name>A0A074X1L1_AURPU</name>
<evidence type="ECO:0000259" key="9">
    <source>
        <dbReference type="Pfam" id="PF05057"/>
    </source>
</evidence>
<accession>A0A074X1L1</accession>